<comment type="subcellular location">
    <subcellularLocation>
        <location evidence="1">Golgi apparatus</location>
        <location evidence="1">cis-Golgi network</location>
    </subcellularLocation>
</comment>
<accession>A0A8J1LI26</accession>
<proteinExistence type="inferred from homology"/>
<dbReference type="FunFam" id="3.30.1380.20:FF:000008">
    <property type="entry name" value="trafficking protein particle complex subunit 6B"/>
    <property type="match status" value="1"/>
</dbReference>
<dbReference type="PANTHER" id="PTHR12817:SF3">
    <property type="entry name" value="TRAFFICKING PROTEIN PARTICLE COMPLEX SUBUNIT 6B"/>
    <property type="match status" value="1"/>
</dbReference>
<dbReference type="RefSeq" id="XP_041429182.1">
    <property type="nucleotide sequence ID" value="XM_041573248.1"/>
</dbReference>
<dbReference type="GO" id="GO:0005802">
    <property type="term" value="C:trans-Golgi network"/>
    <property type="evidence" value="ECO:0000318"/>
    <property type="project" value="GO_Central"/>
</dbReference>
<gene>
    <name evidence="4" type="primary">LOC108699172</name>
</gene>
<reference evidence="4" key="1">
    <citation type="submission" date="2025-08" db="UniProtKB">
        <authorList>
            <consortium name="RefSeq"/>
        </authorList>
    </citation>
    <scope>IDENTIFICATION</scope>
    <source>
        <strain evidence="4">J_2021</strain>
        <tissue evidence="4">Erythrocytes</tissue>
    </source>
</reference>
<dbReference type="GO" id="GO:0005801">
    <property type="term" value="C:cis-Golgi network"/>
    <property type="evidence" value="ECO:0000318"/>
    <property type="project" value="GO_Central"/>
</dbReference>
<dbReference type="Gene3D" id="3.30.1380.20">
    <property type="entry name" value="Trafficking protein particle complex subunit 3"/>
    <property type="match status" value="1"/>
</dbReference>
<dbReference type="InterPro" id="IPR037992">
    <property type="entry name" value="TRAPPC6/Trs33"/>
</dbReference>
<dbReference type="PANTHER" id="PTHR12817">
    <property type="entry name" value="TRAFFICKING PROTEIN PARTICLE COMPLEX SUBUNIT 6B"/>
    <property type="match status" value="1"/>
</dbReference>
<dbReference type="OrthoDB" id="941624at2759"/>
<organism evidence="3 4">
    <name type="scientific">Xenopus laevis</name>
    <name type="common">African clawed frog</name>
    <dbReference type="NCBI Taxonomy" id="8355"/>
    <lineage>
        <taxon>Eukaryota</taxon>
        <taxon>Metazoa</taxon>
        <taxon>Chordata</taxon>
        <taxon>Craniata</taxon>
        <taxon>Vertebrata</taxon>
        <taxon>Euteleostomi</taxon>
        <taxon>Amphibia</taxon>
        <taxon>Batrachia</taxon>
        <taxon>Anura</taxon>
        <taxon>Pipoidea</taxon>
        <taxon>Pipidae</taxon>
        <taxon>Xenopodinae</taxon>
        <taxon>Xenopus</taxon>
        <taxon>Xenopus</taxon>
    </lineage>
</organism>
<dbReference type="GeneID" id="108699172"/>
<dbReference type="InterPro" id="IPR024096">
    <property type="entry name" value="NO_sig/Golgi_transp_ligand-bd"/>
</dbReference>
<protein>
    <submittedName>
        <fullName evidence="4">Trafficking protein particle complex subunit 6B isoform X1</fullName>
    </submittedName>
</protein>
<dbReference type="InterPro" id="IPR007194">
    <property type="entry name" value="TRAPP_component"/>
</dbReference>
<name>A0A8J1LI26_XENLA</name>
<dbReference type="Proteomes" id="UP000186698">
    <property type="component" value="Chromosome 8L"/>
</dbReference>
<dbReference type="SUPFAM" id="SSF111126">
    <property type="entry name" value="Ligand-binding domain in the NO signalling and Golgi transport"/>
    <property type="match status" value="1"/>
</dbReference>
<dbReference type="GO" id="GO:0030008">
    <property type="term" value="C:TRAPP complex"/>
    <property type="evidence" value="ECO:0000318"/>
    <property type="project" value="GO_Central"/>
</dbReference>
<keyword evidence="3" id="KW-1185">Reference proteome</keyword>
<dbReference type="CDD" id="cd14944">
    <property type="entry name" value="TRAPPC6A_Trs33"/>
    <property type="match status" value="1"/>
</dbReference>
<evidence type="ECO:0000313" key="4">
    <source>
        <dbReference type="RefSeq" id="XP_041429182.1"/>
    </source>
</evidence>
<dbReference type="AlphaFoldDB" id="A0A8J1LI26"/>
<comment type="similarity">
    <text evidence="2">Belongs to the TRAPP small subunits family. BET3 subfamily.</text>
</comment>
<dbReference type="GO" id="GO:0006888">
    <property type="term" value="P:endoplasmic reticulum to Golgi vesicle-mediated transport"/>
    <property type="evidence" value="ECO:0000318"/>
    <property type="project" value="GO_Central"/>
</dbReference>
<dbReference type="Pfam" id="PF04051">
    <property type="entry name" value="TRAPP"/>
    <property type="match status" value="1"/>
</dbReference>
<dbReference type="CTD" id="108699172"/>
<sequence length="192" mass="21844">MSKQDMADEALFLLLHNEIISCVYKAGDQGDAENGKCITKLENMGFRVGQGLIERFTKDTARFKDELDIMKFVCKDFWTSVFKKQIDNLRTNHQGIYVLQDNKFRLITQMSAGKQYLEHAPKQSTIGILSTSHLSQKPMSRWQIRLRHENPYLALTCGLIRGGLSNLGIKSIVTAEVSVMPACKFQVMIQKL</sequence>
<evidence type="ECO:0000256" key="1">
    <source>
        <dbReference type="ARBA" id="ARBA00004222"/>
    </source>
</evidence>
<evidence type="ECO:0000313" key="3">
    <source>
        <dbReference type="Proteomes" id="UP000186698"/>
    </source>
</evidence>
<evidence type="ECO:0000256" key="2">
    <source>
        <dbReference type="ARBA" id="ARBA00006218"/>
    </source>
</evidence>